<dbReference type="GO" id="GO:0031505">
    <property type="term" value="P:fungal-type cell wall organization"/>
    <property type="evidence" value="ECO:0007669"/>
    <property type="project" value="TreeGrafter"/>
</dbReference>
<proteinExistence type="predicted"/>
<feature type="transmembrane region" description="Helical" evidence="2">
    <location>
        <begin position="234"/>
        <end position="260"/>
    </location>
</feature>
<dbReference type="Pfam" id="PF06687">
    <property type="entry name" value="SUR7"/>
    <property type="match status" value="1"/>
</dbReference>
<keyword evidence="2" id="KW-0472">Membrane</keyword>
<dbReference type="EMBL" id="JAULSO010000001">
    <property type="protein sequence ID" value="KAK3694471.1"/>
    <property type="molecule type" value="Genomic_DNA"/>
</dbReference>
<keyword evidence="4" id="KW-1185">Reference proteome</keyword>
<reference evidence="3" key="1">
    <citation type="journal article" date="2023" name="Mol. Phylogenet. Evol.">
        <title>Genome-scale phylogeny and comparative genomics of the fungal order Sordariales.</title>
        <authorList>
            <person name="Hensen N."/>
            <person name="Bonometti L."/>
            <person name="Westerberg I."/>
            <person name="Brannstrom I.O."/>
            <person name="Guillou S."/>
            <person name="Cros-Aarteil S."/>
            <person name="Calhoun S."/>
            <person name="Haridas S."/>
            <person name="Kuo A."/>
            <person name="Mondo S."/>
            <person name="Pangilinan J."/>
            <person name="Riley R."/>
            <person name="LaButti K."/>
            <person name="Andreopoulos B."/>
            <person name="Lipzen A."/>
            <person name="Chen C."/>
            <person name="Yan M."/>
            <person name="Daum C."/>
            <person name="Ng V."/>
            <person name="Clum A."/>
            <person name="Steindorff A."/>
            <person name="Ohm R.A."/>
            <person name="Martin F."/>
            <person name="Silar P."/>
            <person name="Natvig D.O."/>
            <person name="Lalanne C."/>
            <person name="Gautier V."/>
            <person name="Ament-Velasquez S.L."/>
            <person name="Kruys A."/>
            <person name="Hutchinson M.I."/>
            <person name="Powell A.J."/>
            <person name="Barry K."/>
            <person name="Miller A.N."/>
            <person name="Grigoriev I.V."/>
            <person name="Debuchy R."/>
            <person name="Gladieux P."/>
            <person name="Hiltunen Thoren M."/>
            <person name="Johannesson H."/>
        </authorList>
    </citation>
    <scope>NUCLEOTIDE SEQUENCE</scope>
    <source>
        <strain evidence="3">CBS 314.62</strain>
    </source>
</reference>
<feature type="region of interest" description="Disordered" evidence="1">
    <location>
        <begin position="309"/>
        <end position="339"/>
    </location>
</feature>
<dbReference type="PANTHER" id="PTHR28019:SF7">
    <property type="entry name" value="SUR7 PROTEIN"/>
    <property type="match status" value="1"/>
</dbReference>
<name>A0AAE0XJL5_9PEZI</name>
<dbReference type="PANTHER" id="PTHR28019">
    <property type="entry name" value="CELL MEMBRANE PROTEIN YLR413W-RELATED"/>
    <property type="match status" value="1"/>
</dbReference>
<feature type="transmembrane region" description="Helical" evidence="2">
    <location>
        <begin position="280"/>
        <end position="298"/>
    </location>
</feature>
<comment type="caution">
    <text evidence="3">The sequence shown here is derived from an EMBL/GenBank/DDBJ whole genome shotgun (WGS) entry which is preliminary data.</text>
</comment>
<keyword evidence="2" id="KW-1133">Transmembrane helix</keyword>
<feature type="transmembrane region" description="Helical" evidence="2">
    <location>
        <begin position="196"/>
        <end position="222"/>
    </location>
</feature>
<dbReference type="InterPro" id="IPR052413">
    <property type="entry name" value="SUR7_domain"/>
</dbReference>
<evidence type="ECO:0000256" key="1">
    <source>
        <dbReference type="SAM" id="MobiDB-lite"/>
    </source>
</evidence>
<evidence type="ECO:0000313" key="4">
    <source>
        <dbReference type="Proteomes" id="UP001270362"/>
    </source>
</evidence>
<feature type="compositionally biased region" description="Basic and acidic residues" evidence="1">
    <location>
        <begin position="319"/>
        <end position="334"/>
    </location>
</feature>
<keyword evidence="2" id="KW-0812">Transmembrane</keyword>
<dbReference type="AlphaFoldDB" id="A0AAE0XJL5"/>
<evidence type="ECO:0000313" key="3">
    <source>
        <dbReference type="EMBL" id="KAK3694471.1"/>
    </source>
</evidence>
<evidence type="ECO:0000256" key="2">
    <source>
        <dbReference type="SAM" id="Phobius"/>
    </source>
</evidence>
<dbReference type="InterPro" id="IPR009571">
    <property type="entry name" value="SUR7/Rim9-like_fungi"/>
</dbReference>
<gene>
    <name evidence="3" type="ORF">B0T22DRAFT_71921</name>
</gene>
<dbReference type="GO" id="GO:0005886">
    <property type="term" value="C:plasma membrane"/>
    <property type="evidence" value="ECO:0007669"/>
    <property type="project" value="InterPro"/>
</dbReference>
<dbReference type="Proteomes" id="UP001270362">
    <property type="component" value="Unassembled WGS sequence"/>
</dbReference>
<accession>A0AAE0XJL5</accession>
<dbReference type="GO" id="GO:0051285">
    <property type="term" value="C:cell cortex of cell tip"/>
    <property type="evidence" value="ECO:0007669"/>
    <property type="project" value="TreeGrafter"/>
</dbReference>
<protein>
    <submittedName>
        <fullName evidence="3">Actin cortical patch SUR7/pH-response regulator pali</fullName>
    </submittedName>
</protein>
<reference evidence="3" key="2">
    <citation type="submission" date="2023-06" db="EMBL/GenBank/DDBJ databases">
        <authorList>
            <consortium name="Lawrence Berkeley National Laboratory"/>
            <person name="Haridas S."/>
            <person name="Hensen N."/>
            <person name="Bonometti L."/>
            <person name="Westerberg I."/>
            <person name="Brannstrom I.O."/>
            <person name="Guillou S."/>
            <person name="Cros-Aarteil S."/>
            <person name="Calhoun S."/>
            <person name="Kuo A."/>
            <person name="Mondo S."/>
            <person name="Pangilinan J."/>
            <person name="Riley R."/>
            <person name="Labutti K."/>
            <person name="Andreopoulos B."/>
            <person name="Lipzen A."/>
            <person name="Chen C."/>
            <person name="Yanf M."/>
            <person name="Daum C."/>
            <person name="Ng V."/>
            <person name="Clum A."/>
            <person name="Steindorff A."/>
            <person name="Ohm R."/>
            <person name="Martin F."/>
            <person name="Silar P."/>
            <person name="Natvig D."/>
            <person name="Lalanne C."/>
            <person name="Gautier V."/>
            <person name="Ament-Velasquez S.L."/>
            <person name="Kruys A."/>
            <person name="Hutchinson M.I."/>
            <person name="Powell A.J."/>
            <person name="Barry K."/>
            <person name="Miller A.N."/>
            <person name="Grigoriev I.V."/>
            <person name="Debuchy R."/>
            <person name="Gladieux P."/>
            <person name="Thoren M.H."/>
            <person name="Johannesson H."/>
        </authorList>
    </citation>
    <scope>NUCLEOTIDE SEQUENCE</scope>
    <source>
        <strain evidence="3">CBS 314.62</strain>
    </source>
</reference>
<sequence length="353" mass="37612">MKQQLSIGIPIVASLAAFVLVLLALLAGSRPGFMEDFDIVTFNTSALGKNLLSTATDDNKPTSTTDGLCDGLGGAFGRLCSSATAEAETIESEIVSAIDDIGNAIADKLADTLGIHEFYSLHVLAICEGSFTPNATAPSPGRNVTNCTMGLSDGYNVSAIFDHQLQIGPFKLTLADLGFTDDIQSAFDTLNQVTKAFAIILIISVALTGLALVASLASLFLIPRKERAALLSNVVISLVALLMLIASALVVTIGSCIVVSKVNDLGDDVGLSATAGYRYTIFTWVAVGLMIVAFAYWLRQFLAFRRGSRSGANGHRKPARDSEESSHYYGETREKRNKSSVMGRNLFTRARRT</sequence>
<organism evidence="3 4">
    <name type="scientific">Podospora appendiculata</name>
    <dbReference type="NCBI Taxonomy" id="314037"/>
    <lineage>
        <taxon>Eukaryota</taxon>
        <taxon>Fungi</taxon>
        <taxon>Dikarya</taxon>
        <taxon>Ascomycota</taxon>
        <taxon>Pezizomycotina</taxon>
        <taxon>Sordariomycetes</taxon>
        <taxon>Sordariomycetidae</taxon>
        <taxon>Sordariales</taxon>
        <taxon>Podosporaceae</taxon>
        <taxon>Podospora</taxon>
    </lineage>
</organism>